<name>W4LS05_9BACT</name>
<proteinExistence type="predicted"/>
<dbReference type="InterPro" id="IPR021457">
    <property type="entry name" value="DUF3108"/>
</dbReference>
<reference evidence="2 3" key="1">
    <citation type="journal article" date="2014" name="Nature">
        <title>An environmental bacterial taxon with a large and distinct metabolic repertoire.</title>
        <authorList>
            <person name="Wilson M.C."/>
            <person name="Mori T."/>
            <person name="Ruckert C."/>
            <person name="Uria A.R."/>
            <person name="Helf M.J."/>
            <person name="Takada K."/>
            <person name="Gernert C."/>
            <person name="Steffens U.A."/>
            <person name="Heycke N."/>
            <person name="Schmitt S."/>
            <person name="Rinke C."/>
            <person name="Helfrich E.J."/>
            <person name="Brachmann A.O."/>
            <person name="Gurgui C."/>
            <person name="Wakimoto T."/>
            <person name="Kracht M."/>
            <person name="Crusemann M."/>
            <person name="Hentschel U."/>
            <person name="Abe I."/>
            <person name="Matsunaga S."/>
            <person name="Kalinowski J."/>
            <person name="Takeyama H."/>
            <person name="Piel J."/>
        </authorList>
    </citation>
    <scope>NUCLEOTIDE SEQUENCE [LARGE SCALE GENOMIC DNA]</scope>
    <source>
        <strain evidence="3">TSY2</strain>
    </source>
</reference>
<evidence type="ECO:0000256" key="1">
    <source>
        <dbReference type="SAM" id="SignalP"/>
    </source>
</evidence>
<dbReference type="EMBL" id="AZHX01001719">
    <property type="protein sequence ID" value="ETX00516.1"/>
    <property type="molecule type" value="Genomic_DNA"/>
</dbReference>
<accession>W4LS05</accession>
<keyword evidence="1" id="KW-0732">Signal</keyword>
<sequence length="255" mass="29095">MRTLYPLLLILAGLQVGTPIASTTAPLPFRAGESLVFEVSWMHIPVGTATMRVEPIPDHTIPDALRLISTARTHRFLDAFHKVDDLAESIFDPHTRLSQSFRIRQHEGRYRSHHNMIFDQSNRRVTFQKRDQPPQELSIPTTVQDPLSVLYWVRTLPLSVGKPLVVPICNRGKTWFTKIRVLKRERLKLPIGEVNTIKIQPLLQAAGIFRHKGDMFIWLSDDAYRVPVQLRSNIKIGAVRAHLVNVQGVDLDTQP</sequence>
<dbReference type="Proteomes" id="UP000019140">
    <property type="component" value="Unassembled WGS sequence"/>
</dbReference>
<feature type="signal peptide" evidence="1">
    <location>
        <begin position="1"/>
        <end position="21"/>
    </location>
</feature>
<evidence type="ECO:0000313" key="2">
    <source>
        <dbReference type="EMBL" id="ETX00516.1"/>
    </source>
</evidence>
<organism evidence="2 3">
    <name type="scientific">Candidatus Entotheonella gemina</name>
    <dbReference type="NCBI Taxonomy" id="1429439"/>
    <lineage>
        <taxon>Bacteria</taxon>
        <taxon>Pseudomonadati</taxon>
        <taxon>Nitrospinota/Tectimicrobiota group</taxon>
        <taxon>Candidatus Tectimicrobiota</taxon>
        <taxon>Candidatus Entotheonellia</taxon>
        <taxon>Candidatus Entotheonellales</taxon>
        <taxon>Candidatus Entotheonellaceae</taxon>
        <taxon>Candidatus Entotheonella</taxon>
    </lineage>
</organism>
<comment type="caution">
    <text evidence="2">The sequence shown here is derived from an EMBL/GenBank/DDBJ whole genome shotgun (WGS) entry which is preliminary data.</text>
</comment>
<evidence type="ECO:0000313" key="3">
    <source>
        <dbReference type="Proteomes" id="UP000019140"/>
    </source>
</evidence>
<dbReference type="AlphaFoldDB" id="W4LS05"/>
<gene>
    <name evidence="2" type="ORF">ETSY2_38885</name>
</gene>
<feature type="chain" id="PRO_5004844634" description="DUF3108 domain-containing protein" evidence="1">
    <location>
        <begin position="22"/>
        <end position="255"/>
    </location>
</feature>
<keyword evidence="3" id="KW-1185">Reference proteome</keyword>
<protein>
    <recommendedName>
        <fullName evidence="4">DUF3108 domain-containing protein</fullName>
    </recommendedName>
</protein>
<evidence type="ECO:0008006" key="4">
    <source>
        <dbReference type="Google" id="ProtNLM"/>
    </source>
</evidence>
<dbReference type="HOGENOM" id="CLU_073797_0_0_7"/>
<dbReference type="Pfam" id="PF11306">
    <property type="entry name" value="DUF3108"/>
    <property type="match status" value="1"/>
</dbReference>